<name>A0ABV6ZTV4_9PROT</name>
<comment type="function">
    <text evidence="8">Catalyzes the condensation of pantoate with beta-alanine in an ATP-dependent reaction via a pantoyl-adenylate intermediate.</text>
</comment>
<evidence type="ECO:0000256" key="3">
    <source>
        <dbReference type="ARBA" id="ARBA00022598"/>
    </source>
</evidence>
<keyword evidence="10" id="KW-1185">Reference proteome</keyword>
<dbReference type="SUPFAM" id="SSF52374">
    <property type="entry name" value="Nucleotidylyl transferase"/>
    <property type="match status" value="1"/>
</dbReference>
<dbReference type="Proteomes" id="UP001595379">
    <property type="component" value="Unassembled WGS sequence"/>
</dbReference>
<feature type="binding site" evidence="8">
    <location>
        <begin position="153"/>
        <end position="156"/>
    </location>
    <ligand>
        <name>ATP</name>
        <dbReference type="ChEBI" id="CHEBI:30616"/>
    </ligand>
</feature>
<gene>
    <name evidence="8 9" type="primary">panC</name>
    <name evidence="9" type="ORF">ACFOOR_01875</name>
</gene>
<dbReference type="NCBIfam" id="TIGR00018">
    <property type="entry name" value="panC"/>
    <property type="match status" value="1"/>
</dbReference>
<feature type="active site" description="Proton donor" evidence="8">
    <location>
        <position position="43"/>
    </location>
</feature>
<organism evidence="9 10">
    <name type="scientific">Hyphobacterium vulgare</name>
    <dbReference type="NCBI Taxonomy" id="1736751"/>
    <lineage>
        <taxon>Bacteria</taxon>
        <taxon>Pseudomonadati</taxon>
        <taxon>Pseudomonadota</taxon>
        <taxon>Alphaproteobacteria</taxon>
        <taxon>Maricaulales</taxon>
        <taxon>Maricaulaceae</taxon>
        <taxon>Hyphobacterium</taxon>
    </lineage>
</organism>
<dbReference type="PANTHER" id="PTHR21299:SF1">
    <property type="entry name" value="PANTOATE--BETA-ALANINE LIGASE"/>
    <property type="match status" value="1"/>
</dbReference>
<comment type="similarity">
    <text evidence="2 8">Belongs to the pantothenate synthetase family.</text>
</comment>
<comment type="pathway">
    <text evidence="1 8">Cofactor biosynthesis; (R)-pantothenate biosynthesis; (R)-pantothenate from (R)-pantoate and beta-alanine: step 1/1.</text>
</comment>
<comment type="caution">
    <text evidence="9">The sequence shown here is derived from an EMBL/GenBank/DDBJ whole genome shotgun (WGS) entry which is preliminary data.</text>
</comment>
<dbReference type="PANTHER" id="PTHR21299">
    <property type="entry name" value="CYTIDYLATE KINASE/PANTOATE-BETA-ALANINE LIGASE"/>
    <property type="match status" value="1"/>
</dbReference>
<proteinExistence type="inferred from homology"/>
<dbReference type="EMBL" id="JBHRSV010000001">
    <property type="protein sequence ID" value="MFC2924848.1"/>
    <property type="molecule type" value="Genomic_DNA"/>
</dbReference>
<feature type="binding site" evidence="8">
    <location>
        <begin position="190"/>
        <end position="193"/>
    </location>
    <ligand>
        <name>ATP</name>
        <dbReference type="ChEBI" id="CHEBI:30616"/>
    </ligand>
</feature>
<comment type="caution">
    <text evidence="8">Lacks conserved residue(s) required for the propagation of feature annotation.</text>
</comment>
<dbReference type="GO" id="GO:0004592">
    <property type="term" value="F:pantoate-beta-alanine ligase activity"/>
    <property type="evidence" value="ECO:0007669"/>
    <property type="project" value="UniProtKB-EC"/>
</dbReference>
<keyword evidence="6 8" id="KW-0067">ATP-binding</keyword>
<comment type="catalytic activity">
    <reaction evidence="7 8">
        <text>(R)-pantoate + beta-alanine + ATP = (R)-pantothenate + AMP + diphosphate + H(+)</text>
        <dbReference type="Rhea" id="RHEA:10912"/>
        <dbReference type="ChEBI" id="CHEBI:15378"/>
        <dbReference type="ChEBI" id="CHEBI:15980"/>
        <dbReference type="ChEBI" id="CHEBI:29032"/>
        <dbReference type="ChEBI" id="CHEBI:30616"/>
        <dbReference type="ChEBI" id="CHEBI:33019"/>
        <dbReference type="ChEBI" id="CHEBI:57966"/>
        <dbReference type="ChEBI" id="CHEBI:456215"/>
        <dbReference type="EC" id="6.3.2.1"/>
    </reaction>
</comment>
<accession>A0ABV6ZTV4</accession>
<evidence type="ECO:0000256" key="2">
    <source>
        <dbReference type="ARBA" id="ARBA00009256"/>
    </source>
</evidence>
<keyword evidence="8" id="KW-0963">Cytoplasm</keyword>
<dbReference type="Gene3D" id="3.40.50.620">
    <property type="entry name" value="HUPs"/>
    <property type="match status" value="1"/>
</dbReference>
<dbReference type="InterPro" id="IPR003721">
    <property type="entry name" value="Pantoate_ligase"/>
</dbReference>
<evidence type="ECO:0000256" key="8">
    <source>
        <dbReference type="HAMAP-Rule" id="MF_00158"/>
    </source>
</evidence>
<feature type="binding site" evidence="8">
    <location>
        <position position="159"/>
    </location>
    <ligand>
        <name>(R)-pantoate</name>
        <dbReference type="ChEBI" id="CHEBI:15980"/>
    </ligand>
</feature>
<feature type="binding site" evidence="8">
    <location>
        <position position="67"/>
    </location>
    <ligand>
        <name>(R)-pantoate</name>
        <dbReference type="ChEBI" id="CHEBI:15980"/>
    </ligand>
</feature>
<dbReference type="InterPro" id="IPR014729">
    <property type="entry name" value="Rossmann-like_a/b/a_fold"/>
</dbReference>
<protein>
    <recommendedName>
        <fullName evidence="8">Pantothenate synthetase</fullName>
        <shortName evidence="8">PS</shortName>
        <ecNumber evidence="8">6.3.2.1</ecNumber>
    </recommendedName>
    <alternativeName>
        <fullName evidence="8">Pantoate--beta-alanine ligase</fullName>
    </alternativeName>
    <alternativeName>
        <fullName evidence="8">Pantoate-activating enzyme</fullName>
    </alternativeName>
</protein>
<dbReference type="Gene3D" id="3.30.1300.10">
    <property type="entry name" value="Pantoate-beta-alanine ligase, C-terminal domain"/>
    <property type="match status" value="1"/>
</dbReference>
<dbReference type="Pfam" id="PF02569">
    <property type="entry name" value="Pantoate_ligase"/>
    <property type="match status" value="1"/>
</dbReference>
<keyword evidence="4 8" id="KW-0566">Pantothenate biosynthesis</keyword>
<comment type="miscellaneous">
    <text evidence="8">The reaction proceeds by a bi uni uni bi ping pong mechanism.</text>
</comment>
<evidence type="ECO:0000256" key="6">
    <source>
        <dbReference type="ARBA" id="ARBA00022840"/>
    </source>
</evidence>
<evidence type="ECO:0000256" key="7">
    <source>
        <dbReference type="ARBA" id="ARBA00048258"/>
    </source>
</evidence>
<dbReference type="HAMAP" id="MF_00158">
    <property type="entry name" value="PanC"/>
    <property type="match status" value="1"/>
</dbReference>
<evidence type="ECO:0000256" key="5">
    <source>
        <dbReference type="ARBA" id="ARBA00022741"/>
    </source>
</evidence>
<keyword evidence="3 8" id="KW-0436">Ligase</keyword>
<keyword evidence="5 8" id="KW-0547">Nucleotide-binding</keyword>
<dbReference type="InterPro" id="IPR042176">
    <property type="entry name" value="Pantoate_ligase_C"/>
</dbReference>
<dbReference type="EC" id="6.3.2.1" evidence="8"/>
<sequence length="288" mass="30817">MNQDFPIPTAHTVADLRAIVSGWKAAGETVGFVPTMGALHAGHVSLIDIAKTRATKTVASVFVNPKQFAPGEDFGAYPRTLPDDARKLAEAGCDLLYAPNGPEMYPDGFASTIHVGGPSEGLETDFRSHFFDGVATVVTKLFTQVRPDIAVFGEKDYQQLLVVKRLAADLDLGVEIIPGPVMREADGLAMSSRNVYLSVEDRVRAVRLNALLFACAEALEKGELIAATLKTARMVAESAFDMVDYVEVRCAKTLAPLPGPVLDRPARLLAAVKLGTTRLIDNVAANPA</sequence>
<evidence type="ECO:0000256" key="4">
    <source>
        <dbReference type="ARBA" id="ARBA00022655"/>
    </source>
</evidence>
<feature type="binding site" evidence="8">
    <location>
        <position position="67"/>
    </location>
    <ligand>
        <name>beta-alanine</name>
        <dbReference type="ChEBI" id="CHEBI:57966"/>
    </ligand>
</feature>
<reference evidence="10" key="1">
    <citation type="journal article" date="2019" name="Int. J. Syst. Evol. Microbiol.">
        <title>The Global Catalogue of Microorganisms (GCM) 10K type strain sequencing project: providing services to taxonomists for standard genome sequencing and annotation.</title>
        <authorList>
            <consortium name="The Broad Institute Genomics Platform"/>
            <consortium name="The Broad Institute Genome Sequencing Center for Infectious Disease"/>
            <person name="Wu L."/>
            <person name="Ma J."/>
        </authorList>
    </citation>
    <scope>NUCLEOTIDE SEQUENCE [LARGE SCALE GENOMIC DNA]</scope>
    <source>
        <strain evidence="10">KCTC 52487</strain>
    </source>
</reference>
<dbReference type="CDD" id="cd00560">
    <property type="entry name" value="PanC"/>
    <property type="match status" value="1"/>
</dbReference>
<evidence type="ECO:0000256" key="1">
    <source>
        <dbReference type="ARBA" id="ARBA00004990"/>
    </source>
</evidence>
<feature type="binding site" evidence="8">
    <location>
        <begin position="36"/>
        <end position="43"/>
    </location>
    <ligand>
        <name>ATP</name>
        <dbReference type="ChEBI" id="CHEBI:30616"/>
    </ligand>
</feature>
<comment type="subunit">
    <text evidence="8">Homodimer.</text>
</comment>
<evidence type="ECO:0000313" key="10">
    <source>
        <dbReference type="Proteomes" id="UP001595379"/>
    </source>
</evidence>
<comment type="subcellular location">
    <subcellularLocation>
        <location evidence="8">Cytoplasm</location>
    </subcellularLocation>
</comment>
<evidence type="ECO:0000313" key="9">
    <source>
        <dbReference type="EMBL" id="MFC2924848.1"/>
    </source>
</evidence>
<dbReference type="RefSeq" id="WP_343163447.1">
    <property type="nucleotide sequence ID" value="NZ_JBHRSV010000001.1"/>
</dbReference>